<keyword evidence="3" id="KW-1185">Reference proteome</keyword>
<dbReference type="PANTHER" id="PTHR32002:SF35">
    <property type="entry name" value="PROTEIN NLP6"/>
    <property type="match status" value="1"/>
</dbReference>
<dbReference type="InterPro" id="IPR045012">
    <property type="entry name" value="NLP"/>
</dbReference>
<dbReference type="Proteomes" id="UP000222542">
    <property type="component" value="Unassembled WGS sequence"/>
</dbReference>
<dbReference type="SUPFAM" id="SSF54277">
    <property type="entry name" value="CAD &amp; PB1 domains"/>
    <property type="match status" value="1"/>
</dbReference>
<name>A0A2G2YMP8_CAPAN</name>
<dbReference type="AlphaFoldDB" id="A0A2G2YMP8"/>
<dbReference type="EMBL" id="AYRZ02000010">
    <property type="protein sequence ID" value="PHT71012.1"/>
    <property type="molecule type" value="Genomic_DNA"/>
</dbReference>
<evidence type="ECO:0000259" key="1">
    <source>
        <dbReference type="Pfam" id="PF22922"/>
    </source>
</evidence>
<dbReference type="Pfam" id="PF22922">
    <property type="entry name" value="GAF_NLP"/>
    <property type="match status" value="1"/>
</dbReference>
<dbReference type="GO" id="GO:0003700">
    <property type="term" value="F:DNA-binding transcription factor activity"/>
    <property type="evidence" value="ECO:0007669"/>
    <property type="project" value="InterPro"/>
</dbReference>
<feature type="non-terminal residue" evidence="2">
    <location>
        <position position="1"/>
    </location>
</feature>
<dbReference type="Gramene" id="PHT71012">
    <property type="protein sequence ID" value="PHT71012"/>
    <property type="gene ID" value="T459_26116"/>
</dbReference>
<proteinExistence type="predicted"/>
<sequence>DSKSHPDGSPGDFGKSLEMSPRSMYRAISLKYRYSVDGVNDGCIGLPGRAVADLHRSREFGKFPEWTPNVQYYSSKEFPQLDHALNYNIRGTFALPVFERENCVGVLELVMTSQKINYAPDFDKVCKALEATNLKSTGTFDHQDTWTWLPQRHQNGMICGKRFSVLTCVPSLAFYATDASMWSFREACLEHHLQDEQGLPGRAFSSLNACFCVDITLFRKSDYPLVLYVRMFGLQSSLTIPVCSNHSEKDTYALEFFLPHSSTDHKIQLQITASILATTMEILQNSKVIQWIEPKVGHFKIIDLSIGKKLRFSPVPELKSQTMETTHGLETSQSGLVSKEQDFSLQQRSECDVALLKYQDADDDWIIIACNDDLESCLRERRLLGAKAIKMLDDKGKDTRSVCKYDIYTKELWISKLLVTSRIRTNAELVALTVARFPFFKVPQLAEEWVSVGQLGWWDHLDSQTGETVRMGHFQAKSVCYSPQFWSRKAGEHPSVVHLRRRGHLGGQTDKTVQTEHFRLNRCAIAHGSGDVAWVRE</sequence>
<evidence type="ECO:0000313" key="3">
    <source>
        <dbReference type="Proteomes" id="UP000222542"/>
    </source>
</evidence>
<organism evidence="2 3">
    <name type="scientific">Capsicum annuum</name>
    <name type="common">Capsicum pepper</name>
    <dbReference type="NCBI Taxonomy" id="4072"/>
    <lineage>
        <taxon>Eukaryota</taxon>
        <taxon>Viridiplantae</taxon>
        <taxon>Streptophyta</taxon>
        <taxon>Embryophyta</taxon>
        <taxon>Tracheophyta</taxon>
        <taxon>Spermatophyta</taxon>
        <taxon>Magnoliopsida</taxon>
        <taxon>eudicotyledons</taxon>
        <taxon>Gunneridae</taxon>
        <taxon>Pentapetalae</taxon>
        <taxon>asterids</taxon>
        <taxon>lamiids</taxon>
        <taxon>Solanales</taxon>
        <taxon>Solanaceae</taxon>
        <taxon>Solanoideae</taxon>
        <taxon>Capsiceae</taxon>
        <taxon>Capsicum</taxon>
    </lineage>
</organism>
<accession>A0A2G2YMP8</accession>
<dbReference type="PANTHER" id="PTHR32002">
    <property type="entry name" value="PROTEIN NLP8"/>
    <property type="match status" value="1"/>
</dbReference>
<protein>
    <recommendedName>
        <fullName evidence="1">NLP1-9 GAF domain-containing protein</fullName>
    </recommendedName>
</protein>
<evidence type="ECO:0000313" key="2">
    <source>
        <dbReference type="EMBL" id="PHT71012.1"/>
    </source>
</evidence>
<reference evidence="2 3" key="1">
    <citation type="journal article" date="2014" name="Nat. Genet.">
        <title>Genome sequence of the hot pepper provides insights into the evolution of pungency in Capsicum species.</title>
        <authorList>
            <person name="Kim S."/>
            <person name="Park M."/>
            <person name="Yeom S.I."/>
            <person name="Kim Y.M."/>
            <person name="Lee J.M."/>
            <person name="Lee H.A."/>
            <person name="Seo E."/>
            <person name="Choi J."/>
            <person name="Cheong K."/>
            <person name="Kim K.T."/>
            <person name="Jung K."/>
            <person name="Lee G.W."/>
            <person name="Oh S.K."/>
            <person name="Bae C."/>
            <person name="Kim S.B."/>
            <person name="Lee H.Y."/>
            <person name="Kim S.Y."/>
            <person name="Kim M.S."/>
            <person name="Kang B.C."/>
            <person name="Jo Y.D."/>
            <person name="Yang H.B."/>
            <person name="Jeong H.J."/>
            <person name="Kang W.H."/>
            <person name="Kwon J.K."/>
            <person name="Shin C."/>
            <person name="Lim J.Y."/>
            <person name="Park J.H."/>
            <person name="Huh J.H."/>
            <person name="Kim J.S."/>
            <person name="Kim B.D."/>
            <person name="Cohen O."/>
            <person name="Paran I."/>
            <person name="Suh M.C."/>
            <person name="Lee S.B."/>
            <person name="Kim Y.K."/>
            <person name="Shin Y."/>
            <person name="Noh S.J."/>
            <person name="Park J."/>
            <person name="Seo Y.S."/>
            <person name="Kwon S.Y."/>
            <person name="Kim H.A."/>
            <person name="Park J.M."/>
            <person name="Kim H.J."/>
            <person name="Choi S.B."/>
            <person name="Bosland P.W."/>
            <person name="Reeves G."/>
            <person name="Jo S.H."/>
            <person name="Lee B.W."/>
            <person name="Cho H.T."/>
            <person name="Choi H.S."/>
            <person name="Lee M.S."/>
            <person name="Yu Y."/>
            <person name="Do Choi Y."/>
            <person name="Park B.S."/>
            <person name="van Deynze A."/>
            <person name="Ashrafi H."/>
            <person name="Hill T."/>
            <person name="Kim W.T."/>
            <person name="Pai H.S."/>
            <person name="Ahn H.K."/>
            <person name="Yeam I."/>
            <person name="Giovannoni J.J."/>
            <person name="Rose J.K."/>
            <person name="Sorensen I."/>
            <person name="Lee S.J."/>
            <person name="Kim R.W."/>
            <person name="Choi I.Y."/>
            <person name="Choi B.S."/>
            <person name="Lim J.S."/>
            <person name="Lee Y.H."/>
            <person name="Choi D."/>
        </authorList>
    </citation>
    <scope>NUCLEOTIDE SEQUENCE [LARGE SCALE GENOMIC DNA]</scope>
    <source>
        <strain evidence="3">cv. CM334</strain>
    </source>
</reference>
<comment type="caution">
    <text evidence="2">The sequence shown here is derived from an EMBL/GenBank/DDBJ whole genome shotgun (WGS) entry which is preliminary data.</text>
</comment>
<dbReference type="STRING" id="4072.A0A2G2YMP8"/>
<reference evidence="2 3" key="2">
    <citation type="journal article" date="2017" name="Genome Biol.">
        <title>New reference genome sequences of hot pepper reveal the massive evolution of plant disease-resistance genes by retroduplication.</title>
        <authorList>
            <person name="Kim S."/>
            <person name="Park J."/>
            <person name="Yeom S.I."/>
            <person name="Kim Y.M."/>
            <person name="Seo E."/>
            <person name="Kim K.T."/>
            <person name="Kim M.S."/>
            <person name="Lee J.M."/>
            <person name="Cheong K."/>
            <person name="Shin H.S."/>
            <person name="Kim S.B."/>
            <person name="Han K."/>
            <person name="Lee J."/>
            <person name="Park M."/>
            <person name="Lee H.A."/>
            <person name="Lee H.Y."/>
            <person name="Lee Y."/>
            <person name="Oh S."/>
            <person name="Lee J.H."/>
            <person name="Choi E."/>
            <person name="Choi E."/>
            <person name="Lee S.E."/>
            <person name="Jeon J."/>
            <person name="Kim H."/>
            <person name="Choi G."/>
            <person name="Song H."/>
            <person name="Lee J."/>
            <person name="Lee S.C."/>
            <person name="Kwon J.K."/>
            <person name="Lee H.Y."/>
            <person name="Koo N."/>
            <person name="Hong Y."/>
            <person name="Kim R.W."/>
            <person name="Kang W.H."/>
            <person name="Huh J.H."/>
            <person name="Kang B.C."/>
            <person name="Yang T.J."/>
            <person name="Lee Y.H."/>
            <person name="Bennetzen J.L."/>
            <person name="Choi D."/>
        </authorList>
    </citation>
    <scope>NUCLEOTIDE SEQUENCE [LARGE SCALE GENOMIC DNA]</scope>
    <source>
        <strain evidence="3">cv. CM334</strain>
    </source>
</reference>
<dbReference type="InterPro" id="IPR055081">
    <property type="entry name" value="NLP1-9_GAF"/>
</dbReference>
<gene>
    <name evidence="2" type="ORF">T459_26116</name>
</gene>
<feature type="domain" description="NLP1-9 GAF" evidence="1">
    <location>
        <begin position="147"/>
        <end position="284"/>
    </location>
</feature>